<dbReference type="PANTHER" id="PTHR34932:SF1">
    <property type="entry name" value="TRPL TRANSLOCATION DEFECT PROTEIN 14"/>
    <property type="match status" value="1"/>
</dbReference>
<name>A0AAV8YVI9_9CUCU</name>
<dbReference type="InterPro" id="IPR053227">
    <property type="entry name" value="TRPL-trafficking_regulator"/>
</dbReference>
<dbReference type="GO" id="GO:0070300">
    <property type="term" value="F:phosphatidic acid binding"/>
    <property type="evidence" value="ECO:0007669"/>
    <property type="project" value="TreeGrafter"/>
</dbReference>
<dbReference type="EMBL" id="JAPWTK010000040">
    <property type="protein sequence ID" value="KAJ8955144.1"/>
    <property type="molecule type" value="Genomic_DNA"/>
</dbReference>
<sequence>MILLETYSALEIDHLLKTLPKFLNIQKEVTGNPHYSMYNLSLREDWKTSKKFCRSITGPEDSRCSNKTEVKVNGHVNGIDYKCHGVMNGKAVNGKA</sequence>
<dbReference type="AlphaFoldDB" id="A0AAV8YVI9"/>
<evidence type="ECO:0000313" key="1">
    <source>
        <dbReference type="EMBL" id="KAJ8955144.1"/>
    </source>
</evidence>
<evidence type="ECO:0000313" key="2">
    <source>
        <dbReference type="Proteomes" id="UP001162162"/>
    </source>
</evidence>
<accession>A0AAV8YVI9</accession>
<proteinExistence type="predicted"/>
<keyword evidence="2" id="KW-1185">Reference proteome</keyword>
<dbReference type="GO" id="GO:0035091">
    <property type="term" value="F:phosphatidylinositol binding"/>
    <property type="evidence" value="ECO:0007669"/>
    <property type="project" value="TreeGrafter"/>
</dbReference>
<comment type="caution">
    <text evidence="1">The sequence shown here is derived from an EMBL/GenBank/DDBJ whole genome shotgun (WGS) entry which is preliminary data.</text>
</comment>
<dbReference type="GO" id="GO:0045494">
    <property type="term" value="P:photoreceptor cell maintenance"/>
    <property type="evidence" value="ECO:0007669"/>
    <property type="project" value="TreeGrafter"/>
</dbReference>
<reference evidence="1" key="1">
    <citation type="journal article" date="2023" name="Insect Mol. Biol.">
        <title>Genome sequencing provides insights into the evolution of gene families encoding plant cell wall-degrading enzymes in longhorned beetles.</title>
        <authorList>
            <person name="Shin N.R."/>
            <person name="Okamura Y."/>
            <person name="Kirsch R."/>
            <person name="Pauchet Y."/>
        </authorList>
    </citation>
    <scope>NUCLEOTIDE SEQUENCE</scope>
    <source>
        <strain evidence="1">AMC_N1</strain>
    </source>
</reference>
<dbReference type="Proteomes" id="UP001162162">
    <property type="component" value="Unassembled WGS sequence"/>
</dbReference>
<protein>
    <submittedName>
        <fullName evidence="1">Uncharacterized protein</fullName>
    </submittedName>
</protein>
<dbReference type="PANTHER" id="PTHR34932">
    <property type="entry name" value="TRPL TRANSLOCATION DEFECT PROTEIN 14"/>
    <property type="match status" value="1"/>
</dbReference>
<organism evidence="1 2">
    <name type="scientific">Aromia moschata</name>
    <dbReference type="NCBI Taxonomy" id="1265417"/>
    <lineage>
        <taxon>Eukaryota</taxon>
        <taxon>Metazoa</taxon>
        <taxon>Ecdysozoa</taxon>
        <taxon>Arthropoda</taxon>
        <taxon>Hexapoda</taxon>
        <taxon>Insecta</taxon>
        <taxon>Pterygota</taxon>
        <taxon>Neoptera</taxon>
        <taxon>Endopterygota</taxon>
        <taxon>Coleoptera</taxon>
        <taxon>Polyphaga</taxon>
        <taxon>Cucujiformia</taxon>
        <taxon>Chrysomeloidea</taxon>
        <taxon>Cerambycidae</taxon>
        <taxon>Cerambycinae</taxon>
        <taxon>Callichromatini</taxon>
        <taxon>Aromia</taxon>
    </lineage>
</organism>
<gene>
    <name evidence="1" type="ORF">NQ318_009037</name>
</gene>
<dbReference type="GO" id="GO:0005525">
    <property type="term" value="F:GTP binding"/>
    <property type="evidence" value="ECO:0007669"/>
    <property type="project" value="TreeGrafter"/>
</dbReference>